<gene>
    <name evidence="2" type="ORF">GHT06_003838</name>
</gene>
<feature type="compositionally biased region" description="Gly residues" evidence="1">
    <location>
        <begin position="150"/>
        <end position="165"/>
    </location>
</feature>
<feature type="region of interest" description="Disordered" evidence="1">
    <location>
        <begin position="150"/>
        <end position="170"/>
    </location>
</feature>
<protein>
    <submittedName>
        <fullName evidence="2">Uncharacterized protein</fullName>
    </submittedName>
</protein>
<evidence type="ECO:0000313" key="3">
    <source>
        <dbReference type="Proteomes" id="UP000820818"/>
    </source>
</evidence>
<proteinExistence type="predicted"/>
<reference evidence="2" key="1">
    <citation type="submission" date="2022-05" db="EMBL/GenBank/DDBJ databases">
        <title>A multi-omics perspective on studying reproductive biology in Daphnia sinensis.</title>
        <authorList>
            <person name="Jia J."/>
        </authorList>
    </citation>
    <scope>NUCLEOTIDE SEQUENCE</scope>
    <source>
        <strain evidence="2">WSL</strain>
    </source>
</reference>
<dbReference type="AlphaFoldDB" id="A0AAD5KEW3"/>
<accession>A0AAD5KEW3</accession>
<evidence type="ECO:0000256" key="1">
    <source>
        <dbReference type="SAM" id="MobiDB-lite"/>
    </source>
</evidence>
<dbReference type="Proteomes" id="UP000820818">
    <property type="component" value="Unassembled WGS sequence"/>
</dbReference>
<keyword evidence="3" id="KW-1185">Reference proteome</keyword>
<comment type="caution">
    <text evidence="2">The sequence shown here is derived from an EMBL/GenBank/DDBJ whole genome shotgun (WGS) entry which is preliminary data.</text>
</comment>
<dbReference type="EMBL" id="WJBH02000290">
    <property type="protein sequence ID" value="KAI9549652.1"/>
    <property type="molecule type" value="Genomic_DNA"/>
</dbReference>
<evidence type="ECO:0000313" key="2">
    <source>
        <dbReference type="EMBL" id="KAI9549652.1"/>
    </source>
</evidence>
<name>A0AAD5KEW3_9CRUS</name>
<organism evidence="2 3">
    <name type="scientific">Daphnia sinensis</name>
    <dbReference type="NCBI Taxonomy" id="1820382"/>
    <lineage>
        <taxon>Eukaryota</taxon>
        <taxon>Metazoa</taxon>
        <taxon>Ecdysozoa</taxon>
        <taxon>Arthropoda</taxon>
        <taxon>Crustacea</taxon>
        <taxon>Branchiopoda</taxon>
        <taxon>Diplostraca</taxon>
        <taxon>Cladocera</taxon>
        <taxon>Anomopoda</taxon>
        <taxon>Daphniidae</taxon>
        <taxon>Daphnia</taxon>
        <taxon>Daphnia similis group</taxon>
    </lineage>
</organism>
<sequence>MDVNVTTGSLATSLERLKRIIRVIKSKAVVAKEYFTDPRYGFDGRDPRVKRLLETVNEILDDVRRLEDPEYSRATRNGLDRWPMIWRSYARKRREKLAETTDLTDPEIQAAVDRVLGGDMSFTIDDDSQPTRKARLFSDGMGELFSGNGGRGGGFPPAPPGGGGFGDHHRHHRAAEVWAEAMEDGEVVDLGVEVVGLRGQWGVCERKRLYDGQWGV</sequence>